<reference evidence="1" key="1">
    <citation type="submission" date="2020-01" db="EMBL/GenBank/DDBJ databases">
        <authorList>
            <consortium name="DOE Joint Genome Institute"/>
            <person name="Haridas S."/>
            <person name="Albert R."/>
            <person name="Binder M."/>
            <person name="Bloem J."/>
            <person name="Labutti K."/>
            <person name="Salamov A."/>
            <person name="Andreopoulos B."/>
            <person name="Baker S.E."/>
            <person name="Barry K."/>
            <person name="Bills G."/>
            <person name="Bluhm B.H."/>
            <person name="Cannon C."/>
            <person name="Castanera R."/>
            <person name="Culley D.E."/>
            <person name="Daum C."/>
            <person name="Ezra D."/>
            <person name="Gonzalez J.B."/>
            <person name="Henrissat B."/>
            <person name="Kuo A."/>
            <person name="Liang C."/>
            <person name="Lipzen A."/>
            <person name="Lutzoni F."/>
            <person name="Magnuson J."/>
            <person name="Mondo S."/>
            <person name="Nolan M."/>
            <person name="Ohm R."/>
            <person name="Pangilinan J."/>
            <person name="Park H.-J."/>
            <person name="Ramirez L."/>
            <person name="Alfaro M."/>
            <person name="Sun H."/>
            <person name="Tritt A."/>
            <person name="Yoshinaga Y."/>
            <person name="Zwiers L.-H."/>
            <person name="Turgeon B.G."/>
            <person name="Goodwin S.B."/>
            <person name="Spatafora J.W."/>
            <person name="Crous P.W."/>
            <person name="Grigoriev I.V."/>
        </authorList>
    </citation>
    <scope>NUCLEOTIDE SEQUENCE</scope>
    <source>
        <strain evidence="1">CBS 394.84</strain>
    </source>
</reference>
<comment type="caution">
    <text evidence="1">The sequence shown here is derived from an EMBL/GenBank/DDBJ whole genome shotgun (WGS) entry which is preliminary data.</text>
</comment>
<dbReference type="PANTHER" id="PTHR42085">
    <property type="entry name" value="F-BOX DOMAIN-CONTAINING PROTEIN"/>
    <property type="match status" value="1"/>
</dbReference>
<proteinExistence type="predicted"/>
<gene>
    <name evidence="1" type="ORF">K460DRAFT_415832</name>
</gene>
<dbReference type="Proteomes" id="UP000800039">
    <property type="component" value="Unassembled WGS sequence"/>
</dbReference>
<keyword evidence="2" id="KW-1185">Reference proteome</keyword>
<sequence>MPQRRLEHYFVPSRAPFIPTGCSFLDLPHSVRKLIYEYAGLDRLLVDLNYSNLKVYRKGTYPETRDCRKLDANGWYDLKKLAVAEMDELWEINSDSEDVKGYGTSLWGNAYGTHQSMLLASKQIHQEVEAFIYAGAVFRVCLGQPLGFTRLWRMSDNALSNLGSLTIRLDVPKTVVWNSAWGYSPTPPKHIDLATKWGTLVLKNWILTLERLVRSVRPGQLRLRVVFHAKTMGDARAVIEPMMRLPLLKDCGICAELHGQSCWWKQKQDGYYHSQYYDKLRPTREDTEISRLVQQTIRKLTLSYASQSSSIPISFLQMPCNGALANGFLDLRLAHIAQTAIVQRLKRANLHAFAIVFQAQTLTITYNGILVAKIAAQKNILAYAIALPAAQSGPLLASVVFPLKSSSLLAASPVIRLLGFDDGRWPAAGIHFMPKIELSLYLSSIAHNALQHIRWLEWILPSSQRTYLLPSTPAWLDYLDTLLLMQDTMNMSALTFTINISASGMLSSDNDYDWNICLPLNEDAWTWYDTIILPVRRLGEAGLKDFFVHLRHLDIETGRREIHEQNLEKMVMGKDYNSTGRGKPAERVHKIVKESDNGMRMRQKYETWDKRSLETKKQAAATVGFKTTCNRMMPTGSILSPLILRFDVLREWESKCICMGFR</sequence>
<protein>
    <submittedName>
        <fullName evidence="1">Uncharacterized protein</fullName>
    </submittedName>
</protein>
<dbReference type="AlphaFoldDB" id="A0A9P4LBW6"/>
<dbReference type="PANTHER" id="PTHR42085:SF2">
    <property type="entry name" value="F-BOX DOMAIN-CONTAINING PROTEIN"/>
    <property type="match status" value="1"/>
</dbReference>
<accession>A0A9P4LBW6</accession>
<name>A0A9P4LBW6_9PLEO</name>
<dbReference type="InterPro" id="IPR038883">
    <property type="entry name" value="AN11006-like"/>
</dbReference>
<evidence type="ECO:0000313" key="2">
    <source>
        <dbReference type="Proteomes" id="UP000800039"/>
    </source>
</evidence>
<dbReference type="EMBL" id="ML976615">
    <property type="protein sequence ID" value="KAF1849470.1"/>
    <property type="molecule type" value="Genomic_DNA"/>
</dbReference>
<dbReference type="RefSeq" id="XP_040792033.1">
    <property type="nucleotide sequence ID" value="XM_040937762.1"/>
</dbReference>
<dbReference type="OrthoDB" id="2099276at2759"/>
<dbReference type="GeneID" id="63855012"/>
<evidence type="ECO:0000313" key="1">
    <source>
        <dbReference type="EMBL" id="KAF1849470.1"/>
    </source>
</evidence>
<organism evidence="1 2">
    <name type="scientific">Cucurbitaria berberidis CBS 394.84</name>
    <dbReference type="NCBI Taxonomy" id="1168544"/>
    <lineage>
        <taxon>Eukaryota</taxon>
        <taxon>Fungi</taxon>
        <taxon>Dikarya</taxon>
        <taxon>Ascomycota</taxon>
        <taxon>Pezizomycotina</taxon>
        <taxon>Dothideomycetes</taxon>
        <taxon>Pleosporomycetidae</taxon>
        <taxon>Pleosporales</taxon>
        <taxon>Pleosporineae</taxon>
        <taxon>Cucurbitariaceae</taxon>
        <taxon>Cucurbitaria</taxon>
    </lineage>
</organism>